<dbReference type="InterPro" id="IPR016181">
    <property type="entry name" value="Acyl_CoA_acyltransferase"/>
</dbReference>
<feature type="domain" description="N-acetyltransferase" evidence="1">
    <location>
        <begin position="6"/>
        <end position="162"/>
    </location>
</feature>
<protein>
    <submittedName>
        <fullName evidence="2">Unannotated protein</fullName>
    </submittedName>
</protein>
<name>A0A6J6VI51_9ZZZZ</name>
<accession>A0A6J6VI51</accession>
<dbReference type="InterPro" id="IPR000182">
    <property type="entry name" value="GNAT_dom"/>
</dbReference>
<evidence type="ECO:0000259" key="1">
    <source>
        <dbReference type="PROSITE" id="PS51186"/>
    </source>
</evidence>
<dbReference type="Pfam" id="PF13527">
    <property type="entry name" value="Acetyltransf_9"/>
    <property type="match status" value="1"/>
</dbReference>
<evidence type="ECO:0000313" key="2">
    <source>
        <dbReference type="EMBL" id="CAB4770585.1"/>
    </source>
</evidence>
<dbReference type="GO" id="GO:0016747">
    <property type="term" value="F:acyltransferase activity, transferring groups other than amino-acyl groups"/>
    <property type="evidence" value="ECO:0007669"/>
    <property type="project" value="InterPro"/>
</dbReference>
<gene>
    <name evidence="2" type="ORF">UFOPK2925_00245</name>
</gene>
<dbReference type="Gene3D" id="3.40.630.30">
    <property type="match status" value="1"/>
</dbReference>
<dbReference type="AlphaFoldDB" id="A0A6J6VI51"/>
<organism evidence="2">
    <name type="scientific">freshwater metagenome</name>
    <dbReference type="NCBI Taxonomy" id="449393"/>
    <lineage>
        <taxon>unclassified sequences</taxon>
        <taxon>metagenomes</taxon>
        <taxon>ecological metagenomes</taxon>
    </lineage>
</organism>
<reference evidence="2" key="1">
    <citation type="submission" date="2020-05" db="EMBL/GenBank/DDBJ databases">
        <authorList>
            <person name="Chiriac C."/>
            <person name="Salcher M."/>
            <person name="Ghai R."/>
            <person name="Kavagutti S V."/>
        </authorList>
    </citation>
    <scope>NUCLEOTIDE SEQUENCE</scope>
</reference>
<dbReference type="EMBL" id="CAEZZU010000018">
    <property type="protein sequence ID" value="CAB4770585.1"/>
    <property type="molecule type" value="Genomic_DNA"/>
</dbReference>
<dbReference type="CDD" id="cd04301">
    <property type="entry name" value="NAT_SF"/>
    <property type="match status" value="1"/>
</dbReference>
<sequence>MSSDGLTIRKAIPKDRPQIIKLLAASLGRETDPRFEELYSWKHEENAFGVSASWVACDGETIAGFRALMRWEFTRGDELVRSVRAVDTATHPDYQGQGIFTRLTLHGIDELREEGCSFVFNTPNEQSRPGYLKMGWRVVGQPHVFFRPRSATAALKMLRSRTPAERWSSPSNLGAPAAEILSDARGLQALLDSLPRVASLRTRHTAKTLEWRYGSELLSYRIVTGAAGIEDGIAVVRVRQRGDAREAALCEVIAPNDDARARKALVKAVTNQVDADYVLRLGTNRDGLLPLPKQGPILTWRGVAETEMPALDDWMLTLGDIELF</sequence>
<dbReference type="PROSITE" id="PS51186">
    <property type="entry name" value="GNAT"/>
    <property type="match status" value="1"/>
</dbReference>
<proteinExistence type="predicted"/>
<dbReference type="SUPFAM" id="SSF55729">
    <property type="entry name" value="Acyl-CoA N-acyltransferases (Nat)"/>
    <property type="match status" value="1"/>
</dbReference>